<sequence>MKKHLIDIFSISQFMIINEKTRIELLQRLQNLLEHGFTLSESFNFLLQHISIKSPKLTAQIKAQLEQGAQCYQILLLLNYPKIIIMIIYFAEMFSELTSTLPHAQDYLLRNYKAKQQLLKTLQYPLLLMAIFIIMLIVLNHTIIPEFQLLYKNFDVELSTIQFILSSILTHLPKTLLVTLLMILLCILLFYKYIKKLPIKAKYKIILRIPIVRKFFKFYKTYRLSTEFALFYKNGVNLYSIVDIYSKQKKDPYLVYLASELSSGTQQGYKLSEILNNISWFEKGLITFIAEGEKKGKLEIELKLYSDIIFTKIEQYTQILIKFIQPILFTVLGLFIIALYLVIMLPMFDLMQTIK</sequence>
<comment type="subcellular location">
    <subcellularLocation>
        <location evidence="1">Cell membrane</location>
        <topology evidence="1">Multi-pass membrane protein</topology>
    </subcellularLocation>
</comment>
<evidence type="ECO:0000256" key="5">
    <source>
        <dbReference type="ARBA" id="ARBA00022989"/>
    </source>
</evidence>
<feature type="transmembrane region" description="Helical" evidence="7">
    <location>
        <begin position="175"/>
        <end position="194"/>
    </location>
</feature>
<organism evidence="9 10">
    <name type="scientific">Staphylococcus nepalensis</name>
    <dbReference type="NCBI Taxonomy" id="214473"/>
    <lineage>
        <taxon>Bacteria</taxon>
        <taxon>Bacillati</taxon>
        <taxon>Bacillota</taxon>
        <taxon>Bacilli</taxon>
        <taxon>Bacillales</taxon>
        <taxon>Staphylococcaceae</taxon>
        <taxon>Staphylococcus</taxon>
    </lineage>
</organism>
<dbReference type="InterPro" id="IPR003004">
    <property type="entry name" value="GspF/PilC"/>
</dbReference>
<evidence type="ECO:0000256" key="4">
    <source>
        <dbReference type="ARBA" id="ARBA00022692"/>
    </source>
</evidence>
<dbReference type="InterPro" id="IPR047692">
    <property type="entry name" value="T4P_ComGB"/>
</dbReference>
<feature type="domain" description="Type II secretion system protein GspF" evidence="8">
    <location>
        <begin position="226"/>
        <end position="346"/>
    </location>
</feature>
<evidence type="ECO:0000256" key="2">
    <source>
        <dbReference type="ARBA" id="ARBA00005745"/>
    </source>
</evidence>
<dbReference type="Proteomes" id="UP000254412">
    <property type="component" value="Unassembled WGS sequence"/>
</dbReference>
<dbReference type="PANTHER" id="PTHR30012">
    <property type="entry name" value="GENERAL SECRETION PATHWAY PROTEIN"/>
    <property type="match status" value="1"/>
</dbReference>
<dbReference type="Pfam" id="PF00482">
    <property type="entry name" value="T2SSF"/>
    <property type="match status" value="2"/>
</dbReference>
<reference evidence="9 10" key="1">
    <citation type="submission" date="2018-06" db="EMBL/GenBank/DDBJ databases">
        <authorList>
            <consortium name="Pathogen Informatics"/>
            <person name="Doyle S."/>
        </authorList>
    </citation>
    <scope>NUCLEOTIDE SEQUENCE [LARGE SCALE GENOMIC DNA]</scope>
    <source>
        <strain evidence="9 10">NCTC13834</strain>
    </source>
</reference>
<accession>A0A380GLS1</accession>
<evidence type="ECO:0000256" key="6">
    <source>
        <dbReference type="ARBA" id="ARBA00023136"/>
    </source>
</evidence>
<gene>
    <name evidence="9" type="primary">epsF</name>
    <name evidence="9" type="ORF">NCTC13834_01384</name>
</gene>
<dbReference type="AlphaFoldDB" id="A0A380GLS1"/>
<evidence type="ECO:0000256" key="7">
    <source>
        <dbReference type="SAM" id="Phobius"/>
    </source>
</evidence>
<keyword evidence="3" id="KW-1003">Cell membrane</keyword>
<dbReference type="GeneID" id="66776772"/>
<dbReference type="GO" id="GO:0005886">
    <property type="term" value="C:plasma membrane"/>
    <property type="evidence" value="ECO:0007669"/>
    <property type="project" value="UniProtKB-SubCell"/>
</dbReference>
<keyword evidence="6 7" id="KW-0472">Membrane</keyword>
<proteinExistence type="inferred from homology"/>
<evidence type="ECO:0000256" key="3">
    <source>
        <dbReference type="ARBA" id="ARBA00022475"/>
    </source>
</evidence>
<feature type="transmembrane region" description="Helical" evidence="7">
    <location>
        <begin position="124"/>
        <end position="144"/>
    </location>
</feature>
<name>A0A380GLS1_9STAP</name>
<keyword evidence="4 7" id="KW-0812">Transmembrane</keyword>
<feature type="domain" description="Type II secretion system protein GspF" evidence="8">
    <location>
        <begin position="26"/>
        <end position="139"/>
    </location>
</feature>
<dbReference type="PANTHER" id="PTHR30012:SF0">
    <property type="entry name" value="TYPE II SECRETION SYSTEM PROTEIN F-RELATED"/>
    <property type="match status" value="1"/>
</dbReference>
<dbReference type="InterPro" id="IPR042094">
    <property type="entry name" value="T2SS_GspF_sf"/>
</dbReference>
<evidence type="ECO:0000259" key="8">
    <source>
        <dbReference type="Pfam" id="PF00482"/>
    </source>
</evidence>
<dbReference type="Gene3D" id="1.20.81.30">
    <property type="entry name" value="Type II secretion system (T2SS), domain F"/>
    <property type="match status" value="2"/>
</dbReference>
<evidence type="ECO:0000256" key="1">
    <source>
        <dbReference type="ARBA" id="ARBA00004651"/>
    </source>
</evidence>
<keyword evidence="5 7" id="KW-1133">Transmembrane helix</keyword>
<feature type="transmembrane region" description="Helical" evidence="7">
    <location>
        <begin position="327"/>
        <end position="348"/>
    </location>
</feature>
<dbReference type="InterPro" id="IPR018076">
    <property type="entry name" value="T2SS_GspF_dom"/>
</dbReference>
<comment type="similarity">
    <text evidence="2">Belongs to the GSP F family.</text>
</comment>
<evidence type="ECO:0000313" key="9">
    <source>
        <dbReference type="EMBL" id="SUM55029.1"/>
    </source>
</evidence>
<dbReference type="RefSeq" id="WP_229719007.1">
    <property type="nucleotide sequence ID" value="NZ_BMCF01000002.1"/>
</dbReference>
<dbReference type="PRINTS" id="PR00812">
    <property type="entry name" value="BCTERIALGSPF"/>
</dbReference>
<dbReference type="NCBIfam" id="NF041012">
    <property type="entry name" value="T4P_ComGB"/>
    <property type="match status" value="1"/>
</dbReference>
<protein>
    <submittedName>
        <fullName evidence="9">DNA transport machinery protein</fullName>
    </submittedName>
</protein>
<dbReference type="EMBL" id="UHDS01000001">
    <property type="protein sequence ID" value="SUM55029.1"/>
    <property type="molecule type" value="Genomic_DNA"/>
</dbReference>
<evidence type="ECO:0000313" key="10">
    <source>
        <dbReference type="Proteomes" id="UP000254412"/>
    </source>
</evidence>